<keyword evidence="2" id="KW-0949">S-adenosyl-L-methionine</keyword>
<evidence type="ECO:0000256" key="1">
    <source>
        <dbReference type="ARBA" id="ARBA00022679"/>
    </source>
</evidence>
<evidence type="ECO:0000259" key="4">
    <source>
        <dbReference type="PROSITE" id="PS50868"/>
    </source>
</evidence>
<feature type="domain" description="SET" evidence="3">
    <location>
        <begin position="3"/>
        <end position="107"/>
    </location>
</feature>
<dbReference type="Proteomes" id="UP000229056">
    <property type="component" value="Unassembled WGS sequence"/>
</dbReference>
<dbReference type="SMART" id="SM00317">
    <property type="entry name" value="SET"/>
    <property type="match status" value="1"/>
</dbReference>
<keyword evidence="1" id="KW-0808">Transferase</keyword>
<sequence>MQPNLIVKKSGIAGQGVFTTVNFKAGQLITALIGRRMSMEEMIKTVDAGLEAGSDPLQIGDETYLDLEELYRSINHSCDPNSYISGENKLKALKAIKPGEEITFDYSTTMNDNEAKLLESDSILWTCKCKCGAKNCRKIIDQFKTLPQCRQKFYLDNKLAPDFILKKFG</sequence>
<evidence type="ECO:0000256" key="2">
    <source>
        <dbReference type="ARBA" id="ARBA00022691"/>
    </source>
</evidence>
<dbReference type="PANTHER" id="PTHR12350">
    <property type="entry name" value="HISTONE-LYSINE N-METHYLTRANSFERASE-RELATED"/>
    <property type="match status" value="1"/>
</dbReference>
<dbReference type="GO" id="GO:0016740">
    <property type="term" value="F:transferase activity"/>
    <property type="evidence" value="ECO:0007669"/>
    <property type="project" value="UniProtKB-KW"/>
</dbReference>
<protein>
    <recommendedName>
        <fullName evidence="7">SET domain-containing protein</fullName>
    </recommendedName>
</protein>
<dbReference type="InterPro" id="IPR053201">
    <property type="entry name" value="Flavunoidine_N-MTase"/>
</dbReference>
<evidence type="ECO:0000259" key="3">
    <source>
        <dbReference type="PROSITE" id="PS50280"/>
    </source>
</evidence>
<gene>
    <name evidence="5" type="ORF">COT80_04805</name>
</gene>
<comment type="caution">
    <text evidence="5">The sequence shown here is derived from an EMBL/GenBank/DDBJ whole genome shotgun (WGS) entry which is preliminary data.</text>
</comment>
<dbReference type="Pfam" id="PF00856">
    <property type="entry name" value="SET"/>
    <property type="match status" value="1"/>
</dbReference>
<evidence type="ECO:0000313" key="5">
    <source>
        <dbReference type="EMBL" id="PIS06055.1"/>
    </source>
</evidence>
<dbReference type="Gene3D" id="2.170.270.10">
    <property type="entry name" value="SET domain"/>
    <property type="match status" value="1"/>
</dbReference>
<reference evidence="6" key="1">
    <citation type="submission" date="2017-09" db="EMBL/GenBank/DDBJ databases">
        <title>Depth-based differentiation of microbial function through sediment-hosted aquifers and enrichment of novel symbionts in the deep terrestrial subsurface.</title>
        <authorList>
            <person name="Probst A.J."/>
            <person name="Ladd B."/>
            <person name="Jarett J.K."/>
            <person name="Geller-Mcgrath D.E."/>
            <person name="Sieber C.M.K."/>
            <person name="Emerson J.B."/>
            <person name="Anantharaman K."/>
            <person name="Thomas B.C."/>
            <person name="Malmstrom R."/>
            <person name="Stieglmeier M."/>
            <person name="Klingl A."/>
            <person name="Woyke T."/>
            <person name="Ryan C.M."/>
            <person name="Banfield J.F."/>
        </authorList>
    </citation>
    <scope>NUCLEOTIDE SEQUENCE [LARGE SCALE GENOMIC DNA]</scope>
</reference>
<evidence type="ECO:0000313" key="6">
    <source>
        <dbReference type="Proteomes" id="UP000229056"/>
    </source>
</evidence>
<proteinExistence type="predicted"/>
<organism evidence="5 6">
    <name type="scientific">Candidatus Buchananbacteria bacterium CG10_big_fil_rev_8_21_14_0_10_33_19</name>
    <dbReference type="NCBI Taxonomy" id="1974525"/>
    <lineage>
        <taxon>Bacteria</taxon>
        <taxon>Candidatus Buchananiibacteriota</taxon>
    </lineage>
</organism>
<evidence type="ECO:0008006" key="7">
    <source>
        <dbReference type="Google" id="ProtNLM"/>
    </source>
</evidence>
<accession>A0A2H0W3X0</accession>
<name>A0A2H0W3X0_9BACT</name>
<dbReference type="EMBL" id="PEZY01000012">
    <property type="protein sequence ID" value="PIS06055.1"/>
    <property type="molecule type" value="Genomic_DNA"/>
</dbReference>
<dbReference type="PANTHER" id="PTHR12350:SF19">
    <property type="entry name" value="SET DOMAIN-CONTAINING PROTEIN"/>
    <property type="match status" value="1"/>
</dbReference>
<dbReference type="PROSITE" id="PS50280">
    <property type="entry name" value="SET"/>
    <property type="match status" value="1"/>
</dbReference>
<dbReference type="InterPro" id="IPR003616">
    <property type="entry name" value="Post-SET_dom"/>
</dbReference>
<dbReference type="InterPro" id="IPR046341">
    <property type="entry name" value="SET_dom_sf"/>
</dbReference>
<dbReference type="InterPro" id="IPR001214">
    <property type="entry name" value="SET_dom"/>
</dbReference>
<dbReference type="SUPFAM" id="SSF82199">
    <property type="entry name" value="SET domain"/>
    <property type="match status" value="1"/>
</dbReference>
<feature type="domain" description="Post-SET" evidence="4">
    <location>
        <begin position="129"/>
        <end position="141"/>
    </location>
</feature>
<dbReference type="AlphaFoldDB" id="A0A2H0W3X0"/>
<dbReference type="PROSITE" id="PS50868">
    <property type="entry name" value="POST_SET"/>
    <property type="match status" value="1"/>
</dbReference>